<reference evidence="1 2" key="1">
    <citation type="journal article" date="2020" name="Phytopathology">
        <title>Genome Sequence Resources of Colletotrichum truncatum, C. plurivorum, C. musicola, and C. sojae: Four Species Pathogenic to Soybean (Glycine max).</title>
        <authorList>
            <person name="Rogerio F."/>
            <person name="Boufleur T.R."/>
            <person name="Ciampi-Guillardi M."/>
            <person name="Sukno S.A."/>
            <person name="Thon M.R."/>
            <person name="Massola Junior N.S."/>
            <person name="Baroncelli R."/>
        </authorList>
    </citation>
    <scope>NUCLEOTIDE SEQUENCE [LARGE SCALE GENOMIC DNA]</scope>
    <source>
        <strain evidence="1 2">CMES1059</strain>
    </source>
</reference>
<dbReference type="EMBL" id="VUJX02000001">
    <property type="protein sequence ID" value="KAL0942982.1"/>
    <property type="molecule type" value="Genomic_DNA"/>
</dbReference>
<accession>A0ACC3ZGC6</accession>
<protein>
    <submittedName>
        <fullName evidence="1">Uncharacterized protein</fullName>
    </submittedName>
</protein>
<evidence type="ECO:0000313" key="1">
    <source>
        <dbReference type="EMBL" id="KAL0942982.1"/>
    </source>
</evidence>
<organism evidence="1 2">
    <name type="scientific">Colletotrichum truncatum</name>
    <name type="common">Anthracnose fungus</name>
    <name type="synonym">Colletotrichum capsici</name>
    <dbReference type="NCBI Taxonomy" id="5467"/>
    <lineage>
        <taxon>Eukaryota</taxon>
        <taxon>Fungi</taxon>
        <taxon>Dikarya</taxon>
        <taxon>Ascomycota</taxon>
        <taxon>Pezizomycotina</taxon>
        <taxon>Sordariomycetes</taxon>
        <taxon>Hypocreomycetidae</taxon>
        <taxon>Glomerellales</taxon>
        <taxon>Glomerellaceae</taxon>
        <taxon>Colletotrichum</taxon>
        <taxon>Colletotrichum truncatum species complex</taxon>
    </lineage>
</organism>
<name>A0ACC3ZGC6_COLTU</name>
<evidence type="ECO:0000313" key="2">
    <source>
        <dbReference type="Proteomes" id="UP000805649"/>
    </source>
</evidence>
<keyword evidence="2" id="KW-1185">Reference proteome</keyword>
<dbReference type="Proteomes" id="UP000805649">
    <property type="component" value="Unassembled WGS sequence"/>
</dbReference>
<proteinExistence type="predicted"/>
<comment type="caution">
    <text evidence="1">The sequence shown here is derived from an EMBL/GenBank/DDBJ whole genome shotgun (WGS) entry which is preliminary data.</text>
</comment>
<sequence>MMYRRSHRKSRRGCAECKQRHIKCDETQPKCVNCTIVGRACVFPTPAKPKHSKSSKRVKGSSTLSSGGTSPTIDTAPGSSDEQTPAAIPAPELVHLAHRSRDVSNTLSSSPDVAVNMYHMKLLVHFSLDLAIPELEHNLLEQSTRLVLKTGAEVPYLLHEILSLSSRHLSLIEVEKNSEYLNLAVQLQTQAISLFNAQRVCINEVTCVPMVLFSSILGRHLCIDALAFRSPDLGAFLNHYVRFFQIHRGAKMIVNRAWPLLKKSDLCPLMAWGVGLGRLRSHGHHCDGILGLLSVSKDTSAASLETCRKAIEFIQIAMDDVAVRMFTQAKHLYQIVFSWSLLVPESFADMLAQRRPEAIAVLAHYAAILHLARDLWQIGDSGAYLFEVISKHLGAAWEEWIAWPRSIICPNTAALSADEG</sequence>
<gene>
    <name evidence="1" type="ORF">CTRU02_200868</name>
</gene>